<dbReference type="Proteomes" id="UP000245207">
    <property type="component" value="Unassembled WGS sequence"/>
</dbReference>
<evidence type="ECO:0000313" key="1">
    <source>
        <dbReference type="EMBL" id="PWA88275.1"/>
    </source>
</evidence>
<evidence type="ECO:0000313" key="2">
    <source>
        <dbReference type="Proteomes" id="UP000245207"/>
    </source>
</evidence>
<dbReference type="OrthoDB" id="118159at2759"/>
<dbReference type="AlphaFoldDB" id="A0A2U1PRB1"/>
<accession>A0A2U1PRB1</accession>
<reference evidence="1 2" key="1">
    <citation type="journal article" date="2018" name="Mol. Plant">
        <title>The genome of Artemisia annua provides insight into the evolution of Asteraceae family and artemisinin biosynthesis.</title>
        <authorList>
            <person name="Shen Q."/>
            <person name="Zhang L."/>
            <person name="Liao Z."/>
            <person name="Wang S."/>
            <person name="Yan T."/>
            <person name="Shi P."/>
            <person name="Liu M."/>
            <person name="Fu X."/>
            <person name="Pan Q."/>
            <person name="Wang Y."/>
            <person name="Lv Z."/>
            <person name="Lu X."/>
            <person name="Zhang F."/>
            <person name="Jiang W."/>
            <person name="Ma Y."/>
            <person name="Chen M."/>
            <person name="Hao X."/>
            <person name="Li L."/>
            <person name="Tang Y."/>
            <person name="Lv G."/>
            <person name="Zhou Y."/>
            <person name="Sun X."/>
            <person name="Brodelius P.E."/>
            <person name="Rose J.K.C."/>
            <person name="Tang K."/>
        </authorList>
    </citation>
    <scope>NUCLEOTIDE SEQUENCE [LARGE SCALE GENOMIC DNA]</scope>
    <source>
        <strain evidence="2">cv. Huhao1</strain>
        <tissue evidence="1">Leaf</tissue>
    </source>
</reference>
<proteinExistence type="predicted"/>
<name>A0A2U1PRB1_ARTAN</name>
<protein>
    <submittedName>
        <fullName evidence="1">DUF4371 domain-containing protein</fullName>
    </submittedName>
</protein>
<sequence length="220" mass="25465">MPNCLETLENDLQLIVSKILFKKVTRSTVDELQRAKVVETNDYWNLMNLNPMFNPTRVVLEGTIEDGSYPSQRGEAYVSLQNKSLHSGNAMELVSATKENLNNFRNNGCMGKVHSTDKQMHELAFRFNDEAIELLTLSSGLILKKDVEVLDTDQVCLLVEKYYPIDFTKQERFQLRYELEMFNIDGLKNPMLSGVPTYYCSTKRNSYETYHLIDKMIRLI</sequence>
<keyword evidence="2" id="KW-1185">Reference proteome</keyword>
<gene>
    <name evidence="1" type="ORF">CTI12_AA122600</name>
</gene>
<dbReference type="EMBL" id="PKPP01000829">
    <property type="protein sequence ID" value="PWA88275.1"/>
    <property type="molecule type" value="Genomic_DNA"/>
</dbReference>
<organism evidence="1 2">
    <name type="scientific">Artemisia annua</name>
    <name type="common">Sweet wormwood</name>
    <dbReference type="NCBI Taxonomy" id="35608"/>
    <lineage>
        <taxon>Eukaryota</taxon>
        <taxon>Viridiplantae</taxon>
        <taxon>Streptophyta</taxon>
        <taxon>Embryophyta</taxon>
        <taxon>Tracheophyta</taxon>
        <taxon>Spermatophyta</taxon>
        <taxon>Magnoliopsida</taxon>
        <taxon>eudicotyledons</taxon>
        <taxon>Gunneridae</taxon>
        <taxon>Pentapetalae</taxon>
        <taxon>asterids</taxon>
        <taxon>campanulids</taxon>
        <taxon>Asterales</taxon>
        <taxon>Asteraceae</taxon>
        <taxon>Asteroideae</taxon>
        <taxon>Anthemideae</taxon>
        <taxon>Artemisiinae</taxon>
        <taxon>Artemisia</taxon>
    </lineage>
</organism>
<comment type="caution">
    <text evidence="1">The sequence shown here is derived from an EMBL/GenBank/DDBJ whole genome shotgun (WGS) entry which is preliminary data.</text>
</comment>